<dbReference type="OrthoDB" id="1417969at2"/>
<accession>A0A7L4ZHL2</accession>
<evidence type="ECO:0000313" key="1">
    <source>
        <dbReference type="EMBL" id="QHI36112.1"/>
    </source>
</evidence>
<dbReference type="AlphaFoldDB" id="A0A7L4ZHL2"/>
<dbReference type="RefSeq" id="WP_160128840.1">
    <property type="nucleotide sequence ID" value="NZ_CP019288.1"/>
</dbReference>
<dbReference type="KEGG" id="kan:IMCC3317_14660"/>
<sequence length="170" mass="18806">MRKIAFLFVLALTFFSCDDGDLTLDEIDLTTSADIDACTIEAGVTLLFKINGAETLILEIPTDLIVNEVTVTDTPRTKTLNSQAFCYYRSFDTTITTNYFCDQLPSDVNSTLEYIAVAGEVQVTTVEVLNGTTLEGYEHTINFSEVVFTGTNGQDVRYDFFVFGTLVTPL</sequence>
<dbReference type="EMBL" id="CP019288">
    <property type="protein sequence ID" value="QHI36112.1"/>
    <property type="molecule type" value="Genomic_DNA"/>
</dbReference>
<dbReference type="PROSITE" id="PS51257">
    <property type="entry name" value="PROKAR_LIPOPROTEIN"/>
    <property type="match status" value="1"/>
</dbReference>
<dbReference type="Proteomes" id="UP000464657">
    <property type="component" value="Chromosome"/>
</dbReference>
<organism evidence="1 2">
    <name type="scientific">Kordia antarctica</name>
    <dbReference type="NCBI Taxonomy" id="1218801"/>
    <lineage>
        <taxon>Bacteria</taxon>
        <taxon>Pseudomonadati</taxon>
        <taxon>Bacteroidota</taxon>
        <taxon>Flavobacteriia</taxon>
        <taxon>Flavobacteriales</taxon>
        <taxon>Flavobacteriaceae</taxon>
        <taxon>Kordia</taxon>
    </lineage>
</organism>
<keyword evidence="2" id="KW-1185">Reference proteome</keyword>
<proteinExistence type="predicted"/>
<evidence type="ECO:0000313" key="2">
    <source>
        <dbReference type="Proteomes" id="UP000464657"/>
    </source>
</evidence>
<protein>
    <recommendedName>
        <fullName evidence="3">Lipoprotein</fullName>
    </recommendedName>
</protein>
<reference evidence="1 2" key="1">
    <citation type="journal article" date="2013" name="Int. J. Syst. Evol. Microbiol.">
        <title>Kordia antarctica sp. nov., isolated from Antarctic seawater.</title>
        <authorList>
            <person name="Baek K."/>
            <person name="Choi A."/>
            <person name="Kang I."/>
            <person name="Lee K."/>
            <person name="Cho J.C."/>
        </authorList>
    </citation>
    <scope>NUCLEOTIDE SEQUENCE [LARGE SCALE GENOMIC DNA]</scope>
    <source>
        <strain evidence="1 2">IMCC3317</strain>
    </source>
</reference>
<gene>
    <name evidence="1" type="ORF">IMCC3317_14660</name>
</gene>
<evidence type="ECO:0008006" key="3">
    <source>
        <dbReference type="Google" id="ProtNLM"/>
    </source>
</evidence>
<name>A0A7L4ZHL2_9FLAO</name>